<evidence type="ECO:0000256" key="1">
    <source>
        <dbReference type="SAM" id="SignalP"/>
    </source>
</evidence>
<gene>
    <name evidence="2" type="ORF">B0A81_03935</name>
</gene>
<keyword evidence="1" id="KW-0732">Signal</keyword>
<feature type="chain" id="PRO_5047190871" description="TerB family tellurite resistance protein" evidence="1">
    <location>
        <begin position="21"/>
        <end position="209"/>
    </location>
</feature>
<sequence length="209" mass="24137">MKKIFSLVLFTALATGNLHAQAKQQRMLLEQIAALQVYIGYAQKGYSAVKKGLNTIGDFKRGEFNLHTDYLNSLKTVNPKIKKYARVTEIIGFQTKIMKSYKSLYQQIRQDDLFHGDEVDYIRRVFERLIKNCDTNLDELLTIVTDGKLEMKDDERMKRIDMIYQNMLDNYTFSESFSNETKILAVSKATELKEAKNSRVVNGINTDLP</sequence>
<dbReference type="RefSeq" id="WP_089056806.1">
    <property type="nucleotide sequence ID" value="NZ_MUHD01000006.1"/>
</dbReference>
<accession>A0ABX4CXS1</accession>
<evidence type="ECO:0008006" key="4">
    <source>
        <dbReference type="Google" id="ProtNLM"/>
    </source>
</evidence>
<dbReference type="EMBL" id="MUHD01000006">
    <property type="protein sequence ID" value="OXB10172.1"/>
    <property type="molecule type" value="Genomic_DNA"/>
</dbReference>
<evidence type="ECO:0000313" key="3">
    <source>
        <dbReference type="Proteomes" id="UP000198381"/>
    </source>
</evidence>
<protein>
    <recommendedName>
        <fullName evidence="4">TerB family tellurite resistance protein</fullName>
    </recommendedName>
</protein>
<feature type="signal peptide" evidence="1">
    <location>
        <begin position="1"/>
        <end position="20"/>
    </location>
</feature>
<proteinExistence type="predicted"/>
<name>A0ABX4CXS1_9FLAO</name>
<evidence type="ECO:0000313" key="2">
    <source>
        <dbReference type="EMBL" id="OXB10172.1"/>
    </source>
</evidence>
<organism evidence="2 3">
    <name type="scientific">Flavobacterium plurextorum</name>
    <dbReference type="NCBI Taxonomy" id="1114867"/>
    <lineage>
        <taxon>Bacteria</taxon>
        <taxon>Pseudomonadati</taxon>
        <taxon>Bacteroidota</taxon>
        <taxon>Flavobacteriia</taxon>
        <taxon>Flavobacteriales</taxon>
        <taxon>Flavobacteriaceae</taxon>
        <taxon>Flavobacterium</taxon>
    </lineage>
</organism>
<keyword evidence="3" id="KW-1185">Reference proteome</keyword>
<reference evidence="2 3" key="1">
    <citation type="submission" date="2016-11" db="EMBL/GenBank/DDBJ databases">
        <title>Whole genomes of Flavobacteriaceae.</title>
        <authorList>
            <person name="Stine C."/>
            <person name="Li C."/>
            <person name="Tadesse D."/>
        </authorList>
    </citation>
    <scope>NUCLEOTIDE SEQUENCE [LARGE SCALE GENOMIC DNA]</scope>
    <source>
        <strain evidence="2 3">CCUG 60112</strain>
    </source>
</reference>
<comment type="caution">
    <text evidence="2">The sequence shown here is derived from an EMBL/GenBank/DDBJ whole genome shotgun (WGS) entry which is preliminary data.</text>
</comment>
<dbReference type="Proteomes" id="UP000198381">
    <property type="component" value="Unassembled WGS sequence"/>
</dbReference>